<evidence type="ECO:0000256" key="10">
    <source>
        <dbReference type="SAM" id="MobiDB-lite"/>
    </source>
</evidence>
<evidence type="ECO:0000313" key="11">
    <source>
        <dbReference type="EMBL" id="KAL1496827.1"/>
    </source>
</evidence>
<evidence type="ECO:0000256" key="5">
    <source>
        <dbReference type="ARBA" id="ARBA00022692"/>
    </source>
</evidence>
<keyword evidence="4" id="KW-0808">Transferase</keyword>
<keyword evidence="3" id="KW-0328">Glycosyltransferase</keyword>
<dbReference type="InterPro" id="IPR002659">
    <property type="entry name" value="Glyco_trans_31"/>
</dbReference>
<keyword evidence="6" id="KW-0735">Signal-anchor</keyword>
<sequence>MAQPLVAMGMVAAPAAALRRDQVRQTMMRYEVVRSGRMVFMFVLGRALPTLRGGGAEAVVRELTHENKEHKDMLVLDAIDGPAVDAACSCGEKTVGWVQYALKRWPLVRFIAKTEDDTYVQLDMLMAELERLSSYPMLVYGYMTLGVQPIRPTRFPERKPSHACVTQIQRCERAKGGTDEYTTGCFLGDLETKSVVPGGTPVMHWWSKSDAVCGMPHEGQARSTMAPYPTGPLAVFGADAARAIFFECEYVLRYMREAREWNRRTRCSPTHRKAHLSLASTLCDTILGHFVSMCNVTATIAHSTRTKSHHYMWRAAGLGWFPPSNLSLAVHFLKVKPNLPSGPNNTVGGEWEHTHRVLSPAKGSVFPPLLYRMNAGFRSNSSGSLLEPLNSDVFSWYEATCADDRHELRAARYDRAVAVMGRIRGARPHGMSDAIYLGGVPKGWGYSGCNPSRFSDYPTWPPRTDRKSSSRCGQATNGSLSQADGSEAAVRRAVTRAIAWIRSRRDTTNYGRPANAAFERFVKLLEAELKPLKLPFRHPPFVHVLNKAFADKMDFSRNLMRGEAAQAKARAVAAMVRALCTLTLLKRHLRKNKNIPPAYLAERNNRDNSYSLQWV</sequence>
<evidence type="ECO:0000256" key="9">
    <source>
        <dbReference type="ARBA" id="ARBA00023136"/>
    </source>
</evidence>
<feature type="region of interest" description="Disordered" evidence="10">
    <location>
        <begin position="457"/>
        <end position="487"/>
    </location>
</feature>
<name>A0AB34IGI8_PRYPA</name>
<comment type="caution">
    <text evidence="11">The sequence shown here is derived from an EMBL/GenBank/DDBJ whole genome shotgun (WGS) entry which is preliminary data.</text>
</comment>
<dbReference type="Proteomes" id="UP001515480">
    <property type="component" value="Unassembled WGS sequence"/>
</dbReference>
<dbReference type="PANTHER" id="PTHR11214:SF3">
    <property type="entry name" value="BETA-1,3-GALACTOSYLTRANSFERASE 6"/>
    <property type="match status" value="1"/>
</dbReference>
<keyword evidence="8" id="KW-0333">Golgi apparatus</keyword>
<dbReference type="GO" id="GO:0008378">
    <property type="term" value="F:galactosyltransferase activity"/>
    <property type="evidence" value="ECO:0007669"/>
    <property type="project" value="TreeGrafter"/>
</dbReference>
<evidence type="ECO:0000256" key="7">
    <source>
        <dbReference type="ARBA" id="ARBA00022989"/>
    </source>
</evidence>
<keyword evidence="9" id="KW-0472">Membrane</keyword>
<evidence type="ECO:0000256" key="3">
    <source>
        <dbReference type="ARBA" id="ARBA00022676"/>
    </source>
</evidence>
<dbReference type="PANTHER" id="PTHR11214">
    <property type="entry name" value="BETA-1,3-N-ACETYLGLUCOSAMINYLTRANSFERASE"/>
    <property type="match status" value="1"/>
</dbReference>
<accession>A0AB34IGI8</accession>
<keyword evidence="12" id="KW-1185">Reference proteome</keyword>
<evidence type="ECO:0008006" key="13">
    <source>
        <dbReference type="Google" id="ProtNLM"/>
    </source>
</evidence>
<dbReference type="AlphaFoldDB" id="A0AB34IGI8"/>
<reference evidence="11 12" key="1">
    <citation type="journal article" date="2024" name="Science">
        <title>Giant polyketide synthase enzymes in the biosynthesis of giant marine polyether toxins.</title>
        <authorList>
            <person name="Fallon T.R."/>
            <person name="Shende V.V."/>
            <person name="Wierzbicki I.H."/>
            <person name="Pendleton A.L."/>
            <person name="Watervoot N.F."/>
            <person name="Auber R.P."/>
            <person name="Gonzalez D.J."/>
            <person name="Wisecaver J.H."/>
            <person name="Moore B.S."/>
        </authorList>
    </citation>
    <scope>NUCLEOTIDE SEQUENCE [LARGE SCALE GENOMIC DNA]</scope>
    <source>
        <strain evidence="11 12">12B1</strain>
    </source>
</reference>
<gene>
    <name evidence="11" type="ORF">AB1Y20_014413</name>
</gene>
<comment type="similarity">
    <text evidence="2">Belongs to the glycosyltransferase 31 family.</text>
</comment>
<evidence type="ECO:0000256" key="6">
    <source>
        <dbReference type="ARBA" id="ARBA00022968"/>
    </source>
</evidence>
<proteinExistence type="inferred from homology"/>
<keyword evidence="7" id="KW-1133">Transmembrane helix</keyword>
<dbReference type="Pfam" id="PF01762">
    <property type="entry name" value="Galactosyl_T"/>
    <property type="match status" value="1"/>
</dbReference>
<keyword evidence="5" id="KW-0812">Transmembrane</keyword>
<comment type="subcellular location">
    <subcellularLocation>
        <location evidence="1">Golgi apparatus membrane</location>
        <topology evidence="1">Single-pass type II membrane protein</topology>
    </subcellularLocation>
</comment>
<dbReference type="EMBL" id="JBGBPQ010000028">
    <property type="protein sequence ID" value="KAL1496827.1"/>
    <property type="molecule type" value="Genomic_DNA"/>
</dbReference>
<evidence type="ECO:0000256" key="2">
    <source>
        <dbReference type="ARBA" id="ARBA00008661"/>
    </source>
</evidence>
<organism evidence="11 12">
    <name type="scientific">Prymnesium parvum</name>
    <name type="common">Toxic golden alga</name>
    <dbReference type="NCBI Taxonomy" id="97485"/>
    <lineage>
        <taxon>Eukaryota</taxon>
        <taxon>Haptista</taxon>
        <taxon>Haptophyta</taxon>
        <taxon>Prymnesiophyceae</taxon>
        <taxon>Prymnesiales</taxon>
        <taxon>Prymnesiaceae</taxon>
        <taxon>Prymnesium</taxon>
    </lineage>
</organism>
<evidence type="ECO:0000256" key="4">
    <source>
        <dbReference type="ARBA" id="ARBA00022679"/>
    </source>
</evidence>
<protein>
    <recommendedName>
        <fullName evidence="13">Hexosyltransferase</fullName>
    </recommendedName>
</protein>
<feature type="compositionally biased region" description="Polar residues" evidence="10">
    <location>
        <begin position="470"/>
        <end position="484"/>
    </location>
</feature>
<evidence type="ECO:0000256" key="8">
    <source>
        <dbReference type="ARBA" id="ARBA00023034"/>
    </source>
</evidence>
<evidence type="ECO:0000313" key="12">
    <source>
        <dbReference type="Proteomes" id="UP001515480"/>
    </source>
</evidence>
<evidence type="ECO:0000256" key="1">
    <source>
        <dbReference type="ARBA" id="ARBA00004323"/>
    </source>
</evidence>
<dbReference type="GO" id="GO:0000139">
    <property type="term" value="C:Golgi membrane"/>
    <property type="evidence" value="ECO:0007669"/>
    <property type="project" value="UniProtKB-SubCell"/>
</dbReference>